<dbReference type="Pfam" id="PF18735">
    <property type="entry name" value="HEPN_RiboL-PSP"/>
    <property type="match status" value="1"/>
</dbReference>
<keyword evidence="3" id="KW-1185">Reference proteome</keyword>
<evidence type="ECO:0000313" key="3">
    <source>
        <dbReference type="Proteomes" id="UP000570851"/>
    </source>
</evidence>
<evidence type="ECO:0000259" key="1">
    <source>
        <dbReference type="Pfam" id="PF18735"/>
    </source>
</evidence>
<sequence>MLQETIIDKIYKDNQELLNYLESQQEISLKIQFDTTFKKALLLSVASYFEEEICKMIQEFVEQVSQNNQYVVSLVKKKAIERQYHTYFQWDGNNANTFFSLFGQDFKDKLKREIDNDETLKSSVKAFLELGETRNKLVHLNFASFPLEKTAEEIYKMYQDSLVFVNFLSISFIHKSLS</sequence>
<dbReference type="InterPro" id="IPR041519">
    <property type="entry name" value="HEPN_RiboL-PSP"/>
</dbReference>
<dbReference type="GeneID" id="58726388"/>
<comment type="caution">
    <text evidence="2">The sequence shown here is derived from an EMBL/GenBank/DDBJ whole genome shotgun (WGS) entry which is preliminary data.</text>
</comment>
<feature type="domain" description="RiboL-PSP-HEPN" evidence="1">
    <location>
        <begin position="9"/>
        <end position="172"/>
    </location>
</feature>
<reference evidence="2 3" key="1">
    <citation type="submission" date="2019-11" db="EMBL/GenBank/DDBJ databases">
        <title>Comparison of genomes from free-living endosymbiotic cyanobacteria isolated from Azolla.</title>
        <authorList>
            <person name="Thiel T."/>
            <person name="Pratte B."/>
        </authorList>
    </citation>
    <scope>NUCLEOTIDE SEQUENCE [LARGE SCALE GENOMIC DNA]</scope>
    <source>
        <strain evidence="2 3">N2B</strain>
    </source>
</reference>
<dbReference type="Proteomes" id="UP000570851">
    <property type="component" value="Unassembled WGS sequence"/>
</dbReference>
<evidence type="ECO:0000313" key="2">
    <source>
        <dbReference type="EMBL" id="MBC1301472.1"/>
    </source>
</evidence>
<accession>A0ABR6S504</accession>
<organism evidence="2 3">
    <name type="scientific">Trichormus variabilis N2B</name>
    <dbReference type="NCBI Taxonomy" id="2681315"/>
    <lineage>
        <taxon>Bacteria</taxon>
        <taxon>Bacillati</taxon>
        <taxon>Cyanobacteriota</taxon>
        <taxon>Cyanophyceae</taxon>
        <taxon>Nostocales</taxon>
        <taxon>Nostocaceae</taxon>
        <taxon>Trichormus</taxon>
    </lineage>
</organism>
<protein>
    <recommendedName>
        <fullName evidence="1">RiboL-PSP-HEPN domain-containing protein</fullName>
    </recommendedName>
</protein>
<dbReference type="EMBL" id="JACKZP010000014">
    <property type="protein sequence ID" value="MBC1301472.1"/>
    <property type="molecule type" value="Genomic_DNA"/>
</dbReference>
<gene>
    <name evidence="2" type="ORF">GNE12_06030</name>
</gene>
<name>A0ABR6S504_ANAVA</name>
<proteinExistence type="predicted"/>
<dbReference type="RefSeq" id="WP_011320305.1">
    <property type="nucleotide sequence ID" value="NZ_JACKZP010000014.1"/>
</dbReference>